<keyword evidence="2" id="KW-0812">Transmembrane</keyword>
<reference evidence="3 4" key="1">
    <citation type="journal article" date="2018" name="BMC Genomics">
        <title>Genomic evidence for intraspecific hybridization in a clonal and extremely halotolerant yeast.</title>
        <authorList>
            <person name="Gostincar C."/>
            <person name="Stajich J.E."/>
            <person name="Zupancic J."/>
            <person name="Zalar P."/>
            <person name="Gunde-Cimerman N."/>
        </authorList>
    </citation>
    <scope>NUCLEOTIDE SEQUENCE [LARGE SCALE GENOMIC DNA]</scope>
    <source>
        <strain evidence="3 4">EXF-120</strain>
    </source>
</reference>
<gene>
    <name evidence="3" type="ORF">D0859_15845</name>
</gene>
<feature type="transmembrane region" description="Helical" evidence="2">
    <location>
        <begin position="310"/>
        <end position="329"/>
    </location>
</feature>
<feature type="compositionally biased region" description="Low complexity" evidence="1">
    <location>
        <begin position="139"/>
        <end position="159"/>
    </location>
</feature>
<dbReference type="PANTHER" id="PTHR41807">
    <property type="entry name" value="GLUTATHIONE TRANSFERASE 3"/>
    <property type="match status" value="1"/>
</dbReference>
<dbReference type="InterPro" id="IPR038872">
    <property type="entry name" value="Put_GTT3"/>
</dbReference>
<feature type="compositionally biased region" description="Polar residues" evidence="1">
    <location>
        <begin position="70"/>
        <end position="80"/>
    </location>
</feature>
<dbReference type="GO" id="GO:0016020">
    <property type="term" value="C:membrane"/>
    <property type="evidence" value="ECO:0007669"/>
    <property type="project" value="TreeGrafter"/>
</dbReference>
<feature type="transmembrane region" description="Helical" evidence="2">
    <location>
        <begin position="276"/>
        <end position="298"/>
    </location>
</feature>
<accession>A0A3M7I493</accession>
<sequence>MSTSWLNKQRKQTLLDLSSEAGLEQPDDARKDSIVSALDTFLKANASRLSQNAAFEPYFGPRSRTPFKARSSSAAGNATSDDGEGVKSVVRGRGRRATRVKEEFDSEEPALSSPAPIVSPTAQLLPQSQSRTASKRRSTTTTTTTTPASAPRSSSLLPPTNHPRLPASPADVANFAEYETSQLYANLADLYTLTGLPRTLDSLRETCSSLSGIQGFFMLLETFSLHRVVLPWVYSGVDLPLPFLPHSLTTTAAGGFLPRKIEVYYPDLFQLLSAEFWFPTLLWLATSAFLPALAAYFFNLTLRPVHRRTSAGGAGAGGGVSVTVARYTFDPLMFNVVKAIATWMVYSRGVGTGRSGWLDPEVVGTVEGAMWGGYQGVLVGCYVCVLAAIYEAVLRK</sequence>
<feature type="transmembrane region" description="Helical" evidence="2">
    <location>
        <begin position="373"/>
        <end position="393"/>
    </location>
</feature>
<dbReference type="Proteomes" id="UP000281677">
    <property type="component" value="Unassembled WGS sequence"/>
</dbReference>
<comment type="caution">
    <text evidence="3">The sequence shown here is derived from an EMBL/GenBank/DDBJ whole genome shotgun (WGS) entry which is preliminary data.</text>
</comment>
<proteinExistence type="predicted"/>
<evidence type="ECO:0000313" key="4">
    <source>
        <dbReference type="Proteomes" id="UP000281677"/>
    </source>
</evidence>
<dbReference type="EMBL" id="QWIT01000856">
    <property type="protein sequence ID" value="RMZ20155.1"/>
    <property type="molecule type" value="Genomic_DNA"/>
</dbReference>
<keyword evidence="2" id="KW-0472">Membrane</keyword>
<evidence type="ECO:0000313" key="3">
    <source>
        <dbReference type="EMBL" id="RMZ20155.1"/>
    </source>
</evidence>
<protein>
    <submittedName>
        <fullName evidence="3">Uncharacterized protein</fullName>
    </submittedName>
</protein>
<keyword evidence="2" id="KW-1133">Transmembrane helix</keyword>
<dbReference type="VEuPathDB" id="FungiDB:BTJ68_07759"/>
<dbReference type="AlphaFoldDB" id="A0A3M7I493"/>
<dbReference type="OrthoDB" id="4034134at2759"/>
<dbReference type="PANTHER" id="PTHR41807:SF1">
    <property type="entry name" value="GLUTATHIONE TRANSFERASE 3"/>
    <property type="match status" value="1"/>
</dbReference>
<feature type="compositionally biased region" description="Polar residues" evidence="1">
    <location>
        <begin position="120"/>
        <end position="129"/>
    </location>
</feature>
<organism evidence="3 4">
    <name type="scientific">Hortaea werneckii</name>
    <name type="common">Black yeast</name>
    <name type="synonym">Cladosporium werneckii</name>
    <dbReference type="NCBI Taxonomy" id="91943"/>
    <lineage>
        <taxon>Eukaryota</taxon>
        <taxon>Fungi</taxon>
        <taxon>Dikarya</taxon>
        <taxon>Ascomycota</taxon>
        <taxon>Pezizomycotina</taxon>
        <taxon>Dothideomycetes</taxon>
        <taxon>Dothideomycetidae</taxon>
        <taxon>Mycosphaerellales</taxon>
        <taxon>Teratosphaeriaceae</taxon>
        <taxon>Hortaea</taxon>
    </lineage>
</organism>
<evidence type="ECO:0000256" key="2">
    <source>
        <dbReference type="SAM" id="Phobius"/>
    </source>
</evidence>
<feature type="region of interest" description="Disordered" evidence="1">
    <location>
        <begin position="57"/>
        <end position="166"/>
    </location>
</feature>
<evidence type="ECO:0000256" key="1">
    <source>
        <dbReference type="SAM" id="MobiDB-lite"/>
    </source>
</evidence>
<name>A0A3M7I493_HORWE</name>